<dbReference type="Proteomes" id="UP000565262">
    <property type="component" value="Unassembled WGS sequence"/>
</dbReference>
<evidence type="ECO:0000313" key="1">
    <source>
        <dbReference type="EMBL" id="MBB1486371.1"/>
    </source>
</evidence>
<name>A0A839IN92_9GAMM</name>
<keyword evidence="2" id="KW-1185">Reference proteome</keyword>
<dbReference type="EMBL" id="JACJFM010000006">
    <property type="protein sequence ID" value="MBB1486371.1"/>
    <property type="molecule type" value="Genomic_DNA"/>
</dbReference>
<dbReference type="Gene3D" id="3.40.190.10">
    <property type="entry name" value="Periplasmic binding protein-like II"/>
    <property type="match status" value="2"/>
</dbReference>
<reference evidence="1 2" key="1">
    <citation type="submission" date="2020-08" db="EMBL/GenBank/DDBJ databases">
        <title>Oceanospirillum sp. nov. isolated from marine sediment.</title>
        <authorList>
            <person name="Ji X."/>
        </authorList>
    </citation>
    <scope>NUCLEOTIDE SEQUENCE [LARGE SCALE GENOMIC DNA]</scope>
    <source>
        <strain evidence="1 2">D5</strain>
    </source>
</reference>
<dbReference type="RefSeq" id="WP_182808139.1">
    <property type="nucleotide sequence ID" value="NZ_JACJFM010000006.1"/>
</dbReference>
<gene>
    <name evidence="1" type="ORF">H4O21_07095</name>
</gene>
<sequence length="251" mass="28532">MNAEVPVKKIIFFFCISFFSAIARGDSSVLWVTEEWKGFTDFDGSGIYNTVVRMAFAQQGLDVQQEYMPFARSLYLIDTRRADFAGGVSAGVAIRKGYLRSDYPIATTRIQALFHREKLPDWKGIDSLKSGIVVASSYQPEQIGLNSESNLVEIVDSREQALNMLLSGRVSYFIDDEKVLNTTLQSRPDVYNDYVVRNVGYSQYFMVSPPGKRGLKIMSAYNRGIIKLHQSGDLKPIYDRYHMRYPLNGLR</sequence>
<dbReference type="AlphaFoldDB" id="A0A839IN92"/>
<comment type="caution">
    <text evidence="1">The sequence shown here is derived from an EMBL/GenBank/DDBJ whole genome shotgun (WGS) entry which is preliminary data.</text>
</comment>
<proteinExistence type="predicted"/>
<dbReference type="SUPFAM" id="SSF53850">
    <property type="entry name" value="Periplasmic binding protein-like II"/>
    <property type="match status" value="1"/>
</dbReference>
<organism evidence="1 2">
    <name type="scientific">Oceanospirillum sediminis</name>
    <dbReference type="NCBI Taxonomy" id="2760088"/>
    <lineage>
        <taxon>Bacteria</taxon>
        <taxon>Pseudomonadati</taxon>
        <taxon>Pseudomonadota</taxon>
        <taxon>Gammaproteobacteria</taxon>
        <taxon>Oceanospirillales</taxon>
        <taxon>Oceanospirillaceae</taxon>
        <taxon>Oceanospirillum</taxon>
    </lineage>
</organism>
<protein>
    <submittedName>
        <fullName evidence="1">Transporter substrate-binding domain-containing protein</fullName>
    </submittedName>
</protein>
<accession>A0A839IN92</accession>
<evidence type="ECO:0000313" key="2">
    <source>
        <dbReference type="Proteomes" id="UP000565262"/>
    </source>
</evidence>